<name>A0A9P6DNG0_9AGAM</name>
<keyword evidence="1" id="KW-0285">Flavoprotein</keyword>
<dbReference type="Pfam" id="PF01494">
    <property type="entry name" value="FAD_binding_3"/>
    <property type="match status" value="1"/>
</dbReference>
<dbReference type="Proteomes" id="UP000886523">
    <property type="component" value="Unassembled WGS sequence"/>
</dbReference>
<evidence type="ECO:0000313" key="5">
    <source>
        <dbReference type="EMBL" id="KAF9504595.1"/>
    </source>
</evidence>
<dbReference type="AlphaFoldDB" id="A0A9P6DNG0"/>
<protein>
    <recommendedName>
        <fullName evidence="4">FAD-binding domain-containing protein</fullName>
    </recommendedName>
</protein>
<sequence>MNTRPQVNINLYDIHSLFSSCTLEAGIFDLDFIAWLEGGLSDVSGIRFRLITLESASSIWFVSGLASLPTISQNYHVCGVLFSLVAQSADITVNIHALWICLDRFRLVANFKRSDAIYGGRGLAFEVSGSVLCYSRGLAGLDFAYFGHLHVALERKHRLFLVRSCDMSCHAHPNVIAGSTADRPAGHSMADLVNQLYKGPRLEMWLNFATSLRRPGVGSTPPQPLRAHGTALIVYMRRNIVVKALDYQIGVRDNGIQPRILELLGLAAHIFDDSIEPPQMRAYDGKPVIRTWDFGVKEPATPAVPYPNPQILGGSIMEAILRSHLSQLVVTVDIETELVDFTQDAHKVTANLLKRNKNGSSENETLEVDWVIGAGGA</sequence>
<evidence type="ECO:0000256" key="2">
    <source>
        <dbReference type="ARBA" id="ARBA00022827"/>
    </source>
</evidence>
<keyword evidence="3" id="KW-0560">Oxidoreductase</keyword>
<organism evidence="5 6">
    <name type="scientific">Hydnum rufescens UP504</name>
    <dbReference type="NCBI Taxonomy" id="1448309"/>
    <lineage>
        <taxon>Eukaryota</taxon>
        <taxon>Fungi</taxon>
        <taxon>Dikarya</taxon>
        <taxon>Basidiomycota</taxon>
        <taxon>Agaricomycotina</taxon>
        <taxon>Agaricomycetes</taxon>
        <taxon>Cantharellales</taxon>
        <taxon>Hydnaceae</taxon>
        <taxon>Hydnum</taxon>
    </lineage>
</organism>
<evidence type="ECO:0000259" key="4">
    <source>
        <dbReference type="Pfam" id="PF01494"/>
    </source>
</evidence>
<keyword evidence="6" id="KW-1185">Reference proteome</keyword>
<dbReference type="Gene3D" id="3.50.50.60">
    <property type="entry name" value="FAD/NAD(P)-binding domain"/>
    <property type="match status" value="1"/>
</dbReference>
<gene>
    <name evidence="5" type="ORF">BS47DRAFT_1401250</name>
</gene>
<accession>A0A9P6DNG0</accession>
<dbReference type="GO" id="GO:0016491">
    <property type="term" value="F:oxidoreductase activity"/>
    <property type="evidence" value="ECO:0007669"/>
    <property type="project" value="UniProtKB-KW"/>
</dbReference>
<evidence type="ECO:0000313" key="6">
    <source>
        <dbReference type="Proteomes" id="UP000886523"/>
    </source>
</evidence>
<comment type="caution">
    <text evidence="5">The sequence shown here is derived from an EMBL/GenBank/DDBJ whole genome shotgun (WGS) entry which is preliminary data.</text>
</comment>
<dbReference type="GO" id="GO:0071949">
    <property type="term" value="F:FAD binding"/>
    <property type="evidence" value="ECO:0007669"/>
    <property type="project" value="InterPro"/>
</dbReference>
<dbReference type="SUPFAM" id="SSF51905">
    <property type="entry name" value="FAD/NAD(P)-binding domain"/>
    <property type="match status" value="1"/>
</dbReference>
<dbReference type="InterPro" id="IPR002938">
    <property type="entry name" value="FAD-bd"/>
</dbReference>
<feature type="domain" description="FAD-binding" evidence="4">
    <location>
        <begin position="264"/>
        <end position="377"/>
    </location>
</feature>
<evidence type="ECO:0000256" key="1">
    <source>
        <dbReference type="ARBA" id="ARBA00022630"/>
    </source>
</evidence>
<dbReference type="InterPro" id="IPR036188">
    <property type="entry name" value="FAD/NAD-bd_sf"/>
</dbReference>
<evidence type="ECO:0000256" key="3">
    <source>
        <dbReference type="ARBA" id="ARBA00023002"/>
    </source>
</evidence>
<dbReference type="EMBL" id="MU129211">
    <property type="protein sequence ID" value="KAF9504595.1"/>
    <property type="molecule type" value="Genomic_DNA"/>
</dbReference>
<proteinExistence type="predicted"/>
<keyword evidence="2" id="KW-0274">FAD</keyword>
<reference evidence="5" key="1">
    <citation type="journal article" date="2020" name="Nat. Commun.">
        <title>Large-scale genome sequencing of mycorrhizal fungi provides insights into the early evolution of symbiotic traits.</title>
        <authorList>
            <person name="Miyauchi S."/>
            <person name="Kiss E."/>
            <person name="Kuo A."/>
            <person name="Drula E."/>
            <person name="Kohler A."/>
            <person name="Sanchez-Garcia M."/>
            <person name="Morin E."/>
            <person name="Andreopoulos B."/>
            <person name="Barry K.W."/>
            <person name="Bonito G."/>
            <person name="Buee M."/>
            <person name="Carver A."/>
            <person name="Chen C."/>
            <person name="Cichocki N."/>
            <person name="Clum A."/>
            <person name="Culley D."/>
            <person name="Crous P.W."/>
            <person name="Fauchery L."/>
            <person name="Girlanda M."/>
            <person name="Hayes R.D."/>
            <person name="Keri Z."/>
            <person name="LaButti K."/>
            <person name="Lipzen A."/>
            <person name="Lombard V."/>
            <person name="Magnuson J."/>
            <person name="Maillard F."/>
            <person name="Murat C."/>
            <person name="Nolan M."/>
            <person name="Ohm R.A."/>
            <person name="Pangilinan J."/>
            <person name="Pereira M.F."/>
            <person name="Perotto S."/>
            <person name="Peter M."/>
            <person name="Pfister S."/>
            <person name="Riley R."/>
            <person name="Sitrit Y."/>
            <person name="Stielow J.B."/>
            <person name="Szollosi G."/>
            <person name="Zifcakova L."/>
            <person name="Stursova M."/>
            <person name="Spatafora J.W."/>
            <person name="Tedersoo L."/>
            <person name="Vaario L.M."/>
            <person name="Yamada A."/>
            <person name="Yan M."/>
            <person name="Wang P."/>
            <person name="Xu J."/>
            <person name="Bruns T."/>
            <person name="Baldrian P."/>
            <person name="Vilgalys R."/>
            <person name="Dunand C."/>
            <person name="Henrissat B."/>
            <person name="Grigoriev I.V."/>
            <person name="Hibbett D."/>
            <person name="Nagy L.G."/>
            <person name="Martin F.M."/>
        </authorList>
    </citation>
    <scope>NUCLEOTIDE SEQUENCE</scope>
    <source>
        <strain evidence="5">UP504</strain>
    </source>
</reference>
<dbReference type="OrthoDB" id="2690153at2759"/>